<feature type="non-terminal residue" evidence="1">
    <location>
        <position position="1"/>
    </location>
</feature>
<accession>A0ABR8H028</accession>
<organism evidence="1 2">
    <name type="scientific">Scytonema hofmannii FACHB-248</name>
    <dbReference type="NCBI Taxonomy" id="1842502"/>
    <lineage>
        <taxon>Bacteria</taxon>
        <taxon>Bacillati</taxon>
        <taxon>Cyanobacteriota</taxon>
        <taxon>Cyanophyceae</taxon>
        <taxon>Nostocales</taxon>
        <taxon>Scytonemataceae</taxon>
        <taxon>Scytonema</taxon>
    </lineage>
</organism>
<name>A0ABR8H028_9CYAN</name>
<keyword evidence="2" id="KW-1185">Reference proteome</keyword>
<protein>
    <submittedName>
        <fullName evidence="1">Uncharacterized protein</fullName>
    </submittedName>
</protein>
<gene>
    <name evidence="1" type="ORF">H6G81_31195</name>
</gene>
<proteinExistence type="predicted"/>
<dbReference type="EMBL" id="JACJTA010000113">
    <property type="protein sequence ID" value="MBD2608864.1"/>
    <property type="molecule type" value="Genomic_DNA"/>
</dbReference>
<evidence type="ECO:0000313" key="2">
    <source>
        <dbReference type="Proteomes" id="UP000660380"/>
    </source>
</evidence>
<evidence type="ECO:0000313" key="1">
    <source>
        <dbReference type="EMBL" id="MBD2608864.1"/>
    </source>
</evidence>
<comment type="caution">
    <text evidence="1">The sequence shown here is derived from an EMBL/GenBank/DDBJ whole genome shotgun (WGS) entry which is preliminary data.</text>
</comment>
<sequence>NAQCPMPNAQCPMPNAQCPMPNAQCPLNKISPQPAGNLTGILPEPLPSVGRV</sequence>
<dbReference type="Proteomes" id="UP000660380">
    <property type="component" value="Unassembled WGS sequence"/>
</dbReference>
<reference evidence="1 2" key="1">
    <citation type="journal article" date="2020" name="ISME J.">
        <title>Comparative genomics reveals insights into cyanobacterial evolution and habitat adaptation.</title>
        <authorList>
            <person name="Chen M.Y."/>
            <person name="Teng W.K."/>
            <person name="Zhao L."/>
            <person name="Hu C.X."/>
            <person name="Zhou Y.K."/>
            <person name="Han B.P."/>
            <person name="Song L.R."/>
            <person name="Shu W.S."/>
        </authorList>
    </citation>
    <scope>NUCLEOTIDE SEQUENCE [LARGE SCALE GENOMIC DNA]</scope>
    <source>
        <strain evidence="1 2">FACHB-248</strain>
    </source>
</reference>